<accession>A0A3D8K221</accession>
<organism evidence="1 2">
    <name type="scientific">Trinickia dinghuensis</name>
    <dbReference type="NCBI Taxonomy" id="2291023"/>
    <lineage>
        <taxon>Bacteria</taxon>
        <taxon>Pseudomonadati</taxon>
        <taxon>Pseudomonadota</taxon>
        <taxon>Betaproteobacteria</taxon>
        <taxon>Burkholderiales</taxon>
        <taxon>Burkholderiaceae</taxon>
        <taxon>Trinickia</taxon>
    </lineage>
</organism>
<evidence type="ECO:0000313" key="2">
    <source>
        <dbReference type="Proteomes" id="UP000256838"/>
    </source>
</evidence>
<dbReference type="Proteomes" id="UP000256838">
    <property type="component" value="Unassembled WGS sequence"/>
</dbReference>
<dbReference type="RefSeq" id="WP_115533163.1">
    <property type="nucleotide sequence ID" value="NZ_QRGA01000005.1"/>
</dbReference>
<keyword evidence="2" id="KW-1185">Reference proteome</keyword>
<proteinExistence type="predicted"/>
<dbReference type="EMBL" id="QRGA01000005">
    <property type="protein sequence ID" value="RDU99190.1"/>
    <property type="molecule type" value="Genomic_DNA"/>
</dbReference>
<name>A0A3D8K221_9BURK</name>
<evidence type="ECO:0000313" key="1">
    <source>
        <dbReference type="EMBL" id="RDU99190.1"/>
    </source>
</evidence>
<dbReference type="AlphaFoldDB" id="A0A3D8K221"/>
<reference evidence="1 2" key="1">
    <citation type="submission" date="2018-08" db="EMBL/GenBank/DDBJ databases">
        <title>Paraburkholderia sp. DHOM06 isolated from forest soil.</title>
        <authorList>
            <person name="Gao Z.-H."/>
            <person name="Qiu L.-H."/>
        </authorList>
    </citation>
    <scope>NUCLEOTIDE SEQUENCE [LARGE SCALE GENOMIC DNA]</scope>
    <source>
        <strain evidence="1 2">DHOM06</strain>
    </source>
</reference>
<sequence length="70" mass="7078">MDEAAITTSELRGMIERAGKAGSRFTGDRRAAVVIAHLCGAFDVAHADLGAALAKAAGMSHLAAPAANED</sequence>
<comment type="caution">
    <text evidence="1">The sequence shown here is derived from an EMBL/GenBank/DDBJ whole genome shotgun (WGS) entry which is preliminary data.</text>
</comment>
<protein>
    <submittedName>
        <fullName evidence="1">Uncharacterized protein</fullName>
    </submittedName>
</protein>
<gene>
    <name evidence="1" type="ORF">DWV00_08680</name>
</gene>